<dbReference type="PROSITE" id="PS50005">
    <property type="entry name" value="TPR"/>
    <property type="match status" value="1"/>
</dbReference>
<keyword evidence="1" id="KW-0802">TPR repeat</keyword>
<feature type="repeat" description="TPR" evidence="1">
    <location>
        <begin position="276"/>
        <end position="309"/>
    </location>
</feature>
<dbReference type="Proteomes" id="UP000182100">
    <property type="component" value="Unassembled WGS sequence"/>
</dbReference>
<keyword evidence="3" id="KW-0472">Membrane</keyword>
<protein>
    <submittedName>
        <fullName evidence="4">Flp pilus assembly protein TadD, contains TPR repeats</fullName>
    </submittedName>
</protein>
<dbReference type="SUPFAM" id="SSF48452">
    <property type="entry name" value="TPR-like"/>
    <property type="match status" value="2"/>
</dbReference>
<keyword evidence="3" id="KW-1133">Transmembrane helix</keyword>
<dbReference type="InterPro" id="IPR011990">
    <property type="entry name" value="TPR-like_helical_dom_sf"/>
</dbReference>
<evidence type="ECO:0000256" key="2">
    <source>
        <dbReference type="SAM" id="MobiDB-lite"/>
    </source>
</evidence>
<evidence type="ECO:0000256" key="3">
    <source>
        <dbReference type="SAM" id="Phobius"/>
    </source>
</evidence>
<feature type="compositionally biased region" description="Low complexity" evidence="2">
    <location>
        <begin position="44"/>
        <end position="53"/>
    </location>
</feature>
<name>A0A1G6I551_9ACTN</name>
<evidence type="ECO:0000313" key="5">
    <source>
        <dbReference type="Proteomes" id="UP000182100"/>
    </source>
</evidence>
<dbReference type="STRING" id="67344.SAMN05216505_10165"/>
<dbReference type="PANTHER" id="PTHR12558:SF13">
    <property type="entry name" value="CELL DIVISION CYCLE PROTEIN 27 HOMOLOG"/>
    <property type="match status" value="1"/>
</dbReference>
<sequence>MDDKPQETGSGDGARRQERAREQDETRGRDEARGPSPAPERGEAPAPGKAPGRTGRGRRVWCGSVAAGCAVLGGMLVLLPWERGADGPPEPAPGALALAAVAGGVPASLTGLEALVEERERHLEEHPRDAEAWAVLGAARVEQGRRLGDPARYSRAERALRTSLKVRPRDNAAALRGLAALANARRDHPAALEWGERARKLEPKRWTTYLPLVEAYAGLGDGEAAGRTLDRLKALRSDPAVMARAAAVYRDKGLRDDAAAQLADAAAAAGEPAERASYLEQSGQLAWERGDLEDALGHFREAVRVDPDQWAARAGQGRVLAALGRTAEALDAYRAALAGQPLPEYELELGELYESLGRRQAARDHYALLRSRVREAAAHGADGNLVLGRFEADHGDPGAAVRRLRTEWERQPSAAAADALGWALHRSGRSGEALGFAVRATEETHGGGVRSALHAFHRGMIELELERYGPARRHLREALRINPHFSPLRVPRARAALERLGEPPVDGGPPDRS</sequence>
<dbReference type="EMBL" id="FMZK01000001">
    <property type="protein sequence ID" value="SDC01548.1"/>
    <property type="molecule type" value="Genomic_DNA"/>
</dbReference>
<organism evidence="4 5">
    <name type="scientific">Streptomyces prasinopilosus</name>
    <dbReference type="NCBI Taxonomy" id="67344"/>
    <lineage>
        <taxon>Bacteria</taxon>
        <taxon>Bacillati</taxon>
        <taxon>Actinomycetota</taxon>
        <taxon>Actinomycetes</taxon>
        <taxon>Kitasatosporales</taxon>
        <taxon>Streptomycetaceae</taxon>
        <taxon>Streptomyces</taxon>
    </lineage>
</organism>
<gene>
    <name evidence="4" type="ORF">SAMN05216505_10165</name>
</gene>
<feature type="compositionally biased region" description="Basic and acidic residues" evidence="2">
    <location>
        <begin position="13"/>
        <end position="33"/>
    </location>
</feature>
<evidence type="ECO:0000256" key="1">
    <source>
        <dbReference type="PROSITE-ProRule" id="PRU00339"/>
    </source>
</evidence>
<dbReference type="PANTHER" id="PTHR12558">
    <property type="entry name" value="CELL DIVISION CYCLE 16,23,27"/>
    <property type="match status" value="1"/>
</dbReference>
<keyword evidence="3" id="KW-0812">Transmembrane</keyword>
<dbReference type="Pfam" id="PF13432">
    <property type="entry name" value="TPR_16"/>
    <property type="match status" value="2"/>
</dbReference>
<dbReference type="AlphaFoldDB" id="A0A1G6I551"/>
<proteinExistence type="predicted"/>
<keyword evidence="5" id="KW-1185">Reference proteome</keyword>
<dbReference type="SMART" id="SM00028">
    <property type="entry name" value="TPR"/>
    <property type="match status" value="5"/>
</dbReference>
<feature type="transmembrane region" description="Helical" evidence="3">
    <location>
        <begin position="60"/>
        <end position="81"/>
    </location>
</feature>
<dbReference type="InterPro" id="IPR019734">
    <property type="entry name" value="TPR_rpt"/>
</dbReference>
<dbReference type="Gene3D" id="1.25.40.10">
    <property type="entry name" value="Tetratricopeptide repeat domain"/>
    <property type="match status" value="3"/>
</dbReference>
<reference evidence="5" key="1">
    <citation type="submission" date="2016-10" db="EMBL/GenBank/DDBJ databases">
        <authorList>
            <person name="Varghese N."/>
            <person name="Submissions S."/>
        </authorList>
    </citation>
    <scope>NUCLEOTIDE SEQUENCE [LARGE SCALE GENOMIC DNA]</scope>
    <source>
        <strain evidence="5">CGMCC 4.3504</strain>
    </source>
</reference>
<dbReference type="RefSeq" id="WP_079040006.1">
    <property type="nucleotide sequence ID" value="NZ_FMZK01000001.1"/>
</dbReference>
<feature type="region of interest" description="Disordered" evidence="2">
    <location>
        <begin position="1"/>
        <end position="58"/>
    </location>
</feature>
<accession>A0A1G6I551</accession>
<evidence type="ECO:0000313" key="4">
    <source>
        <dbReference type="EMBL" id="SDC01548.1"/>
    </source>
</evidence>